<dbReference type="InterPro" id="IPR011010">
    <property type="entry name" value="DNA_brk_join_enz"/>
</dbReference>
<reference evidence="5" key="1">
    <citation type="submission" date="2019-12" db="EMBL/GenBank/DDBJ databases">
        <title>Novel species isolated from a subtropical stream in China.</title>
        <authorList>
            <person name="Lu H."/>
        </authorList>
    </citation>
    <scope>NUCLEOTIDE SEQUENCE [LARGE SCALE GENOMIC DNA]</scope>
    <source>
        <strain evidence="5">FT81W</strain>
    </source>
</reference>
<keyword evidence="2" id="KW-0229">DNA integration</keyword>
<dbReference type="EMBL" id="WWCX01000041">
    <property type="protein sequence ID" value="MYM96205.1"/>
    <property type="molecule type" value="Genomic_DNA"/>
</dbReference>
<name>A0A845GRH2_9BURK</name>
<dbReference type="RefSeq" id="WP_161085233.1">
    <property type="nucleotide sequence ID" value="NZ_WWCX01000041.1"/>
</dbReference>
<dbReference type="PANTHER" id="PTHR30349:SF81">
    <property type="entry name" value="TYROSINE RECOMBINASE XERC"/>
    <property type="match status" value="1"/>
</dbReference>
<dbReference type="PROSITE" id="PS51898">
    <property type="entry name" value="TYR_RECOMBINASE"/>
    <property type="match status" value="1"/>
</dbReference>
<proteinExistence type="predicted"/>
<gene>
    <name evidence="5" type="ORF">GTP90_20275</name>
</gene>
<evidence type="ECO:0000256" key="3">
    <source>
        <dbReference type="ARBA" id="ARBA00023172"/>
    </source>
</evidence>
<evidence type="ECO:0000313" key="6">
    <source>
        <dbReference type="Proteomes" id="UP000447355"/>
    </source>
</evidence>
<dbReference type="AlphaFoldDB" id="A0A845GRH2"/>
<keyword evidence="3" id="KW-0233">DNA recombination</keyword>
<evidence type="ECO:0000256" key="1">
    <source>
        <dbReference type="ARBA" id="ARBA00022829"/>
    </source>
</evidence>
<sequence length="414" mass="46631">MTDLVPVSVQNGRLVTATHAHGLGPVADDWQAAQVWLDAIATRGRKNSAETVATYGYHLDKVRWFCENVHPVSPSRWTMQDVDAFCKYLADVPEDAICARDPLTGAFASRHDPGYSPFRKQPAVSSQADIKRFAHAMFRAWRDMGYIHINPMALHGAGTMRKINPERAVSIDLYDMVFEAMDAEEKRTFTARQLAARDRFILIALRELGLRASELIKASMSAFYKLSDPQDKRTYWVMRIGEETSKGRKERKLPVPKVVMDALGVYREAFGMDTEPSSVEEISLILSVKTDRSKAHASGRLIKDVESRRFFQAWLPVTTRHGLYHIVKGRLEKAAKILDEIGEPERAAHLRRASTHWLRHTFAKAALLTGQDVRTVAAWLGHSDLATTMIYTEQEALDLIRASNDSRPGFLAAE</sequence>
<dbReference type="GO" id="GO:0007059">
    <property type="term" value="P:chromosome segregation"/>
    <property type="evidence" value="ECO:0007669"/>
    <property type="project" value="UniProtKB-KW"/>
</dbReference>
<dbReference type="GO" id="GO:0006310">
    <property type="term" value="P:DNA recombination"/>
    <property type="evidence" value="ECO:0007669"/>
    <property type="project" value="UniProtKB-KW"/>
</dbReference>
<organism evidence="5 6">
    <name type="scientific">Duganella vulcania</name>
    <dbReference type="NCBI Taxonomy" id="2692166"/>
    <lineage>
        <taxon>Bacteria</taxon>
        <taxon>Pseudomonadati</taxon>
        <taxon>Pseudomonadota</taxon>
        <taxon>Betaproteobacteria</taxon>
        <taxon>Burkholderiales</taxon>
        <taxon>Oxalobacteraceae</taxon>
        <taxon>Telluria group</taxon>
        <taxon>Duganella</taxon>
    </lineage>
</organism>
<dbReference type="SUPFAM" id="SSF56349">
    <property type="entry name" value="DNA breaking-rejoining enzymes"/>
    <property type="match status" value="1"/>
</dbReference>
<dbReference type="GO" id="GO:0015074">
    <property type="term" value="P:DNA integration"/>
    <property type="evidence" value="ECO:0007669"/>
    <property type="project" value="UniProtKB-KW"/>
</dbReference>
<dbReference type="Proteomes" id="UP000447355">
    <property type="component" value="Unassembled WGS sequence"/>
</dbReference>
<dbReference type="Gene3D" id="1.10.443.10">
    <property type="entry name" value="Intergrase catalytic core"/>
    <property type="match status" value="1"/>
</dbReference>
<dbReference type="InterPro" id="IPR050090">
    <property type="entry name" value="Tyrosine_recombinase_XerCD"/>
</dbReference>
<dbReference type="Pfam" id="PF00589">
    <property type="entry name" value="Phage_integrase"/>
    <property type="match status" value="1"/>
</dbReference>
<evidence type="ECO:0000313" key="5">
    <source>
        <dbReference type="EMBL" id="MYM96205.1"/>
    </source>
</evidence>
<dbReference type="InterPro" id="IPR002104">
    <property type="entry name" value="Integrase_catalytic"/>
</dbReference>
<dbReference type="PANTHER" id="PTHR30349">
    <property type="entry name" value="PHAGE INTEGRASE-RELATED"/>
    <property type="match status" value="1"/>
</dbReference>
<dbReference type="GO" id="GO:0003677">
    <property type="term" value="F:DNA binding"/>
    <property type="evidence" value="ECO:0007669"/>
    <property type="project" value="InterPro"/>
</dbReference>
<protein>
    <submittedName>
        <fullName evidence="5">Tyrosine-type recombinase/integrase</fullName>
    </submittedName>
</protein>
<accession>A0A845GRH2</accession>
<keyword evidence="1" id="KW-0159">Chromosome partition</keyword>
<dbReference type="InterPro" id="IPR013762">
    <property type="entry name" value="Integrase-like_cat_sf"/>
</dbReference>
<comment type="caution">
    <text evidence="5">The sequence shown here is derived from an EMBL/GenBank/DDBJ whole genome shotgun (WGS) entry which is preliminary data.</text>
</comment>
<evidence type="ECO:0000259" key="4">
    <source>
        <dbReference type="PROSITE" id="PS51898"/>
    </source>
</evidence>
<evidence type="ECO:0000256" key="2">
    <source>
        <dbReference type="ARBA" id="ARBA00022908"/>
    </source>
</evidence>
<dbReference type="CDD" id="cd00397">
    <property type="entry name" value="DNA_BRE_C"/>
    <property type="match status" value="1"/>
</dbReference>
<feature type="domain" description="Tyr recombinase" evidence="4">
    <location>
        <begin position="164"/>
        <end position="405"/>
    </location>
</feature>